<dbReference type="Pfam" id="PF01832">
    <property type="entry name" value="Glucosaminidase"/>
    <property type="match status" value="1"/>
</dbReference>
<keyword evidence="7 12" id="KW-0378">Hydrolase</keyword>
<dbReference type="GO" id="GO:0044780">
    <property type="term" value="P:bacterial-type flagellum assembly"/>
    <property type="evidence" value="ECO:0007669"/>
    <property type="project" value="InterPro"/>
</dbReference>
<dbReference type="SUPFAM" id="SSF53955">
    <property type="entry name" value="Lysozyme-like"/>
    <property type="match status" value="1"/>
</dbReference>
<evidence type="ECO:0000256" key="6">
    <source>
        <dbReference type="ARBA" id="ARBA00022764"/>
    </source>
</evidence>
<dbReference type="InterPro" id="IPR051056">
    <property type="entry name" value="Glycosyl_Hydrolase_73"/>
</dbReference>
<keyword evidence="8" id="KW-0326">Glycosidase</keyword>
<evidence type="ECO:0000256" key="8">
    <source>
        <dbReference type="ARBA" id="ARBA00023295"/>
    </source>
</evidence>
<comment type="similarity">
    <text evidence="3">In the N-terminal section; belongs to the FlgJ family.</text>
</comment>
<dbReference type="GO" id="GO:0071555">
    <property type="term" value="P:cell wall organization"/>
    <property type="evidence" value="ECO:0007669"/>
    <property type="project" value="UniProtKB-KW"/>
</dbReference>
<dbReference type="PANTHER" id="PTHR33308">
    <property type="entry name" value="PEPTIDOGLYCAN HYDROLASE FLGJ"/>
    <property type="match status" value="1"/>
</dbReference>
<proteinExistence type="inferred from homology"/>
<dbReference type="InterPro" id="IPR019301">
    <property type="entry name" value="Flagellar_prot_FlgJ_N"/>
</dbReference>
<dbReference type="OrthoDB" id="289937at2"/>
<evidence type="ECO:0000256" key="1">
    <source>
        <dbReference type="ARBA" id="ARBA00002954"/>
    </source>
</evidence>
<dbReference type="GO" id="GO:0071973">
    <property type="term" value="P:bacterial-type flagellum-dependent cell motility"/>
    <property type="evidence" value="ECO:0007669"/>
    <property type="project" value="TreeGrafter"/>
</dbReference>
<dbReference type="Pfam" id="PF10135">
    <property type="entry name" value="Rod-binding"/>
    <property type="match status" value="1"/>
</dbReference>
<dbReference type="AlphaFoldDB" id="A0A229FUE5"/>
<comment type="caution">
    <text evidence="12">The sequence shown here is derived from an EMBL/GenBank/DDBJ whole genome shotgun (WGS) entry which is preliminary data.</text>
</comment>
<dbReference type="Gene3D" id="1.10.530.10">
    <property type="match status" value="1"/>
</dbReference>
<evidence type="ECO:0000256" key="10">
    <source>
        <dbReference type="ARBA" id="ARBA00030835"/>
    </source>
</evidence>
<comment type="subcellular location">
    <subcellularLocation>
        <location evidence="2">Periplasm</location>
    </subcellularLocation>
</comment>
<accession>A0A229FUE5</accession>
<dbReference type="GO" id="GO:0004040">
    <property type="term" value="F:amidase activity"/>
    <property type="evidence" value="ECO:0007669"/>
    <property type="project" value="InterPro"/>
</dbReference>
<protein>
    <recommendedName>
        <fullName evidence="5">Peptidoglycan hydrolase FlgJ</fullName>
    </recommendedName>
    <alternativeName>
        <fullName evidence="10">Muramidase FlgJ</fullName>
    </alternativeName>
</protein>
<keyword evidence="13" id="KW-1185">Reference proteome</keyword>
<name>A0A229FUE5_9BURK</name>
<evidence type="ECO:0000256" key="4">
    <source>
        <dbReference type="ARBA" id="ARBA00007974"/>
    </source>
</evidence>
<organism evidence="12 13">
    <name type="scientific">Polynucleobacter cosmopolitanus</name>
    <dbReference type="NCBI Taxonomy" id="351345"/>
    <lineage>
        <taxon>Bacteria</taxon>
        <taxon>Pseudomonadati</taxon>
        <taxon>Pseudomonadota</taxon>
        <taxon>Betaproteobacteria</taxon>
        <taxon>Burkholderiales</taxon>
        <taxon>Burkholderiaceae</taxon>
        <taxon>Polynucleobacter</taxon>
    </lineage>
</organism>
<keyword evidence="6" id="KW-0574">Periplasm</keyword>
<evidence type="ECO:0000256" key="2">
    <source>
        <dbReference type="ARBA" id="ARBA00004418"/>
    </source>
</evidence>
<dbReference type="InterPro" id="IPR002901">
    <property type="entry name" value="MGlyc_endo_b_GlcNAc-like_dom"/>
</dbReference>
<dbReference type="NCBIfam" id="TIGR02541">
    <property type="entry name" value="flagell_FlgJ"/>
    <property type="match status" value="1"/>
</dbReference>
<evidence type="ECO:0000259" key="11">
    <source>
        <dbReference type="SMART" id="SM00047"/>
    </source>
</evidence>
<evidence type="ECO:0000313" key="12">
    <source>
        <dbReference type="EMBL" id="OXL15564.1"/>
    </source>
</evidence>
<dbReference type="InterPro" id="IPR013377">
    <property type="entry name" value="FlgJ"/>
</dbReference>
<keyword evidence="12" id="KW-0969">Cilium</keyword>
<feature type="domain" description="Mannosyl-glycoprotein endo-beta-N-acetylglucosamidase-like" evidence="11">
    <location>
        <begin position="146"/>
        <end position="301"/>
    </location>
</feature>
<comment type="similarity">
    <text evidence="4">In the C-terminal section; belongs to the glycosyl hydrolase 73 family.</text>
</comment>
<reference evidence="12 13" key="1">
    <citation type="submission" date="2017-06" db="EMBL/GenBank/DDBJ databases">
        <title>Reclassification of a Polynucleobacter cosmopolitanus strain isolated from tropical Lake Victoria as Polynucleobacter victoriensis comb. nov.</title>
        <authorList>
            <person name="Hahn M.W."/>
        </authorList>
    </citation>
    <scope>NUCLEOTIDE SEQUENCE [LARGE SCALE GENOMIC DNA]</scope>
    <source>
        <strain evidence="12 13">MWH-MoIso2</strain>
    </source>
</reference>
<keyword evidence="12" id="KW-0282">Flagellum</keyword>
<evidence type="ECO:0000313" key="13">
    <source>
        <dbReference type="Proteomes" id="UP000215188"/>
    </source>
</evidence>
<dbReference type="Proteomes" id="UP000215188">
    <property type="component" value="Unassembled WGS sequence"/>
</dbReference>
<dbReference type="EMBL" id="NJGG01000001">
    <property type="protein sequence ID" value="OXL15564.1"/>
    <property type="molecule type" value="Genomic_DNA"/>
</dbReference>
<dbReference type="RefSeq" id="WP_089514603.1">
    <property type="nucleotide sequence ID" value="NZ_NJGG01000001.1"/>
</dbReference>
<evidence type="ECO:0000256" key="7">
    <source>
        <dbReference type="ARBA" id="ARBA00022801"/>
    </source>
</evidence>
<dbReference type="Gene3D" id="2.10.70.40">
    <property type="entry name" value="peptidoglycan hydrolase"/>
    <property type="match status" value="1"/>
</dbReference>
<sequence>MTTPVGADFQTSQSVAIDAKSLGNLKAAAKKNSPEALNQAAKQFEALFLNMVLKSMRDATPTDVDQTSTDRKLFTSMFDQQMSQVMAERGVGLADMMIKQLQNAANFNQADPKLKEIKEKGSPEPMPLNVPKIFELNKPSQSGFNLSSVTSKVKEFIEPLMSQAKEASQKTGLPPQFILGQAALESGWGKRQILNADGSTSHNIFGIKANSNWKGKTTEILTTEYINGKPEKVMATFRSYDSYAEAFSDYANLVSTSPRYKNLIENGQTLLGFVQGLKKAGYATDTAYAEKLSNIIKTNFKT</sequence>
<dbReference type="GO" id="GO:0016798">
    <property type="term" value="F:hydrolase activity, acting on glycosyl bonds"/>
    <property type="evidence" value="ECO:0007669"/>
    <property type="project" value="UniProtKB-KW"/>
</dbReference>
<dbReference type="GO" id="GO:0042597">
    <property type="term" value="C:periplasmic space"/>
    <property type="evidence" value="ECO:0007669"/>
    <property type="project" value="UniProtKB-SubCell"/>
</dbReference>
<keyword evidence="9" id="KW-0961">Cell wall biogenesis/degradation</keyword>
<evidence type="ECO:0000256" key="3">
    <source>
        <dbReference type="ARBA" id="ARBA00006880"/>
    </source>
</evidence>
<gene>
    <name evidence="12" type="primary">flgJ</name>
    <name evidence="12" type="ORF">AOC33_00225</name>
</gene>
<keyword evidence="12" id="KW-0966">Cell projection</keyword>
<evidence type="ECO:0000256" key="5">
    <source>
        <dbReference type="ARBA" id="ARBA00013433"/>
    </source>
</evidence>
<evidence type="ECO:0000256" key="9">
    <source>
        <dbReference type="ARBA" id="ARBA00023316"/>
    </source>
</evidence>
<dbReference type="SMART" id="SM00047">
    <property type="entry name" value="LYZ2"/>
    <property type="match status" value="1"/>
</dbReference>
<dbReference type="PANTHER" id="PTHR33308:SF9">
    <property type="entry name" value="PEPTIDOGLYCAN HYDROLASE FLGJ"/>
    <property type="match status" value="1"/>
</dbReference>
<comment type="function">
    <text evidence="1">Flagellum-specific muramidase which hydrolyzes the peptidoglycan layer to assemble the rod structure in the periplasmic space.</text>
</comment>
<dbReference type="InterPro" id="IPR023346">
    <property type="entry name" value="Lysozyme-like_dom_sf"/>
</dbReference>
<dbReference type="FunFam" id="2.10.70.40:FF:000001">
    <property type="entry name" value="Flagellar assembly peptidoglycan hydrolase FlgJ"/>
    <property type="match status" value="1"/>
</dbReference>
<dbReference type="PRINTS" id="PR01002">
    <property type="entry name" value="FLGFLGJ"/>
</dbReference>